<protein>
    <recommendedName>
        <fullName evidence="3">Methyltransferase-like protein 22</fullName>
    </recommendedName>
</protein>
<reference evidence="1" key="2">
    <citation type="submission" date="2022-10" db="EMBL/GenBank/DDBJ databases">
        <authorList>
            <consortium name="ENA_rothamsted_submissions"/>
            <consortium name="culmorum"/>
            <person name="King R."/>
        </authorList>
    </citation>
    <scope>NUCLEOTIDE SEQUENCE</scope>
</reference>
<proteinExistence type="predicted"/>
<keyword evidence="2" id="KW-1185">Reference proteome</keyword>
<organism evidence="1 2">
    <name type="scientific">Aphis gossypii</name>
    <name type="common">Cotton aphid</name>
    <dbReference type="NCBI Taxonomy" id="80765"/>
    <lineage>
        <taxon>Eukaryota</taxon>
        <taxon>Metazoa</taxon>
        <taxon>Ecdysozoa</taxon>
        <taxon>Arthropoda</taxon>
        <taxon>Hexapoda</taxon>
        <taxon>Insecta</taxon>
        <taxon>Pterygota</taxon>
        <taxon>Neoptera</taxon>
        <taxon>Paraneoptera</taxon>
        <taxon>Hemiptera</taxon>
        <taxon>Sternorrhyncha</taxon>
        <taxon>Aphidomorpha</taxon>
        <taxon>Aphidoidea</taxon>
        <taxon>Aphididae</taxon>
        <taxon>Aphidini</taxon>
        <taxon>Aphis</taxon>
        <taxon>Aphis</taxon>
    </lineage>
</organism>
<accession>A0A9P0IPP8</accession>
<name>A0A9P0IPP8_APHGO</name>
<dbReference type="GO" id="GO:0008276">
    <property type="term" value="F:protein methyltransferase activity"/>
    <property type="evidence" value="ECO:0007669"/>
    <property type="project" value="InterPro"/>
</dbReference>
<gene>
    <name evidence="1" type="ORF">APHIGO_LOCUS1090</name>
</gene>
<evidence type="ECO:0008006" key="3">
    <source>
        <dbReference type="Google" id="ProtNLM"/>
    </source>
</evidence>
<reference evidence="1" key="1">
    <citation type="submission" date="2022-02" db="EMBL/GenBank/DDBJ databases">
        <authorList>
            <person name="King R."/>
        </authorList>
    </citation>
    <scope>NUCLEOTIDE SEQUENCE</scope>
</reference>
<dbReference type="SUPFAM" id="SSF53335">
    <property type="entry name" value="S-adenosyl-L-methionine-dependent methyltransferases"/>
    <property type="match status" value="1"/>
</dbReference>
<dbReference type="AlphaFoldDB" id="A0A9P0IPP8"/>
<dbReference type="GO" id="GO:0005634">
    <property type="term" value="C:nucleus"/>
    <property type="evidence" value="ECO:0007669"/>
    <property type="project" value="TreeGrafter"/>
</dbReference>
<dbReference type="Proteomes" id="UP001154329">
    <property type="component" value="Chromosome 1"/>
</dbReference>
<dbReference type="InterPro" id="IPR019410">
    <property type="entry name" value="Methyltransf_16"/>
</dbReference>
<dbReference type="InterPro" id="IPR029063">
    <property type="entry name" value="SAM-dependent_MTases_sf"/>
</dbReference>
<dbReference type="InterPro" id="IPR038899">
    <property type="entry name" value="METTL22"/>
</dbReference>
<dbReference type="PANTHER" id="PTHR23108">
    <property type="entry name" value="METHYLTRANSFERASE-RELATED"/>
    <property type="match status" value="1"/>
</dbReference>
<dbReference type="Pfam" id="PF10294">
    <property type="entry name" value="Methyltransf_16"/>
    <property type="match status" value="1"/>
</dbReference>
<dbReference type="EMBL" id="OU899034">
    <property type="protein sequence ID" value="CAH1710184.1"/>
    <property type="molecule type" value="Genomic_DNA"/>
</dbReference>
<evidence type="ECO:0000313" key="2">
    <source>
        <dbReference type="Proteomes" id="UP001154329"/>
    </source>
</evidence>
<dbReference type="PANTHER" id="PTHR23108:SF0">
    <property type="entry name" value="METHYLTRANSFERASE-LIKE PROTEIN 22"/>
    <property type="match status" value="1"/>
</dbReference>
<sequence>METTSSITNTLQSELFLEMNEDHESCDTHDIRSVRSTFKFKCKPPNKPCSEQLSVDEDGDVVVRRSPLTKGIIIEHINRTSLNMVGMQVWRSALLMGDFIMENRDIFTNDQIVLELGSGVGLTGIVAAMYCKEIIFTDINNKEILSLIEKNINLNQDLIVSRTTVLPMNFNEPELPDALYEKLKDLQILIAADVIYDNDITKQFVNTLKKIMAIPPRKTAYIGMEKRYVFSSVDLEVCAPCYEYFNDLLSENNNWCQVQLLDCNFPQYFQYLKAKELVIFKLTANNSI</sequence>
<dbReference type="Gene3D" id="3.40.50.150">
    <property type="entry name" value="Vaccinia Virus protein VP39"/>
    <property type="match status" value="1"/>
</dbReference>
<evidence type="ECO:0000313" key="1">
    <source>
        <dbReference type="EMBL" id="CAH1710184.1"/>
    </source>
</evidence>